<sequence>MVTESGKTAAEVAKELGINETTLTSWASRARQAGTTSAGESDGLERLRREAHLHYVTLDPGRIGCTARATTRRPPLLPHNRVGNTQRWESLSGRSERAQRLRGRSREGVVWARLRVRSW</sequence>
<dbReference type="GO" id="GO:0006313">
    <property type="term" value="P:DNA transposition"/>
    <property type="evidence" value="ECO:0007669"/>
    <property type="project" value="InterPro"/>
</dbReference>
<dbReference type="Gene3D" id="1.10.10.60">
    <property type="entry name" value="Homeodomain-like"/>
    <property type="match status" value="1"/>
</dbReference>
<dbReference type="EMBL" id="VJZC01000298">
    <property type="protein sequence ID" value="MPY61405.1"/>
    <property type="molecule type" value="Genomic_DNA"/>
</dbReference>
<comment type="caution">
    <text evidence="2">The sequence shown here is derived from an EMBL/GenBank/DDBJ whole genome shotgun (WGS) entry which is preliminary data.</text>
</comment>
<keyword evidence="3" id="KW-1185">Reference proteome</keyword>
<dbReference type="AlphaFoldDB" id="A0A5N8XS13"/>
<feature type="compositionally biased region" description="Polar residues" evidence="1">
    <location>
        <begin position="23"/>
        <end position="39"/>
    </location>
</feature>
<name>A0A5N8XS13_9ACTN</name>
<accession>A0A5N8XS13</accession>
<feature type="region of interest" description="Disordered" evidence="1">
    <location>
        <begin position="23"/>
        <end position="45"/>
    </location>
</feature>
<evidence type="ECO:0000313" key="3">
    <source>
        <dbReference type="Proteomes" id="UP000400924"/>
    </source>
</evidence>
<dbReference type="SUPFAM" id="SSF46689">
    <property type="entry name" value="Homeodomain-like"/>
    <property type="match status" value="1"/>
</dbReference>
<protein>
    <submittedName>
        <fullName evidence="2">Transposase</fullName>
    </submittedName>
</protein>
<dbReference type="Proteomes" id="UP000400924">
    <property type="component" value="Unassembled WGS sequence"/>
</dbReference>
<evidence type="ECO:0000256" key="1">
    <source>
        <dbReference type="SAM" id="MobiDB-lite"/>
    </source>
</evidence>
<gene>
    <name evidence="2" type="ORF">FNH08_30975</name>
</gene>
<dbReference type="InterPro" id="IPR009057">
    <property type="entry name" value="Homeodomain-like_sf"/>
</dbReference>
<organism evidence="2 3">
    <name type="scientific">Streptomyces spongiae</name>
    <dbReference type="NCBI Taxonomy" id="565072"/>
    <lineage>
        <taxon>Bacteria</taxon>
        <taxon>Bacillati</taxon>
        <taxon>Actinomycetota</taxon>
        <taxon>Actinomycetes</taxon>
        <taxon>Kitasatosporales</taxon>
        <taxon>Streptomycetaceae</taxon>
        <taxon>Streptomyces</taxon>
    </lineage>
</organism>
<proteinExistence type="predicted"/>
<dbReference type="GO" id="GO:0004803">
    <property type="term" value="F:transposase activity"/>
    <property type="evidence" value="ECO:0007669"/>
    <property type="project" value="InterPro"/>
</dbReference>
<dbReference type="GO" id="GO:0003677">
    <property type="term" value="F:DNA binding"/>
    <property type="evidence" value="ECO:0007669"/>
    <property type="project" value="InterPro"/>
</dbReference>
<evidence type="ECO:0000313" key="2">
    <source>
        <dbReference type="EMBL" id="MPY61405.1"/>
    </source>
</evidence>
<reference evidence="2 3" key="1">
    <citation type="submission" date="2019-07" db="EMBL/GenBank/DDBJ databases">
        <title>New species of Amycolatopsis and Streptomyces.</title>
        <authorList>
            <person name="Duangmal K."/>
            <person name="Teo W.F.A."/>
            <person name="Lipun K."/>
        </authorList>
    </citation>
    <scope>NUCLEOTIDE SEQUENCE [LARGE SCALE GENOMIC DNA]</scope>
    <source>
        <strain evidence="2 3">NBRC 106415</strain>
    </source>
</reference>